<accession>A0AAD7AJM0</accession>
<name>A0AAD7AJM0_9AGAR</name>
<protein>
    <submittedName>
        <fullName evidence="2">Uncharacterized protein</fullName>
    </submittedName>
</protein>
<dbReference type="EMBL" id="JARIHO010000005">
    <property type="protein sequence ID" value="KAJ7360957.1"/>
    <property type="molecule type" value="Genomic_DNA"/>
</dbReference>
<organism evidence="2 3">
    <name type="scientific">Mycena albidolilacea</name>
    <dbReference type="NCBI Taxonomy" id="1033008"/>
    <lineage>
        <taxon>Eukaryota</taxon>
        <taxon>Fungi</taxon>
        <taxon>Dikarya</taxon>
        <taxon>Basidiomycota</taxon>
        <taxon>Agaricomycotina</taxon>
        <taxon>Agaricomycetes</taxon>
        <taxon>Agaricomycetidae</taxon>
        <taxon>Agaricales</taxon>
        <taxon>Marasmiineae</taxon>
        <taxon>Mycenaceae</taxon>
        <taxon>Mycena</taxon>
    </lineage>
</organism>
<evidence type="ECO:0000313" key="3">
    <source>
        <dbReference type="Proteomes" id="UP001218218"/>
    </source>
</evidence>
<evidence type="ECO:0000313" key="2">
    <source>
        <dbReference type="EMBL" id="KAJ7360957.1"/>
    </source>
</evidence>
<feature type="compositionally biased region" description="Polar residues" evidence="1">
    <location>
        <begin position="30"/>
        <end position="55"/>
    </location>
</feature>
<feature type="region of interest" description="Disordered" evidence="1">
    <location>
        <begin position="30"/>
        <end position="56"/>
    </location>
</feature>
<evidence type="ECO:0000256" key="1">
    <source>
        <dbReference type="SAM" id="MobiDB-lite"/>
    </source>
</evidence>
<dbReference type="Proteomes" id="UP001218218">
    <property type="component" value="Unassembled WGS sequence"/>
</dbReference>
<sequence>MKGKPKQYYPTSCSGPGLWAMAKLVRDGSKWNSLRRSKPDSTSSDSNWPLSTIPRTSRHPYSNLIMNLLDVLYYSNPTTGPQLYIACIQIDVRKGGNASLPAGTQAKSVPSSMHDITKFTKHLEKKKLVSFLG</sequence>
<dbReference type="Gene3D" id="2.70.50.70">
    <property type="match status" value="1"/>
</dbReference>
<dbReference type="AlphaFoldDB" id="A0AAD7AJM0"/>
<proteinExistence type="predicted"/>
<gene>
    <name evidence="2" type="ORF">DFH08DRAFT_800368</name>
</gene>
<reference evidence="2" key="1">
    <citation type="submission" date="2023-03" db="EMBL/GenBank/DDBJ databases">
        <title>Massive genome expansion in bonnet fungi (Mycena s.s.) driven by repeated elements and novel gene families across ecological guilds.</title>
        <authorList>
            <consortium name="Lawrence Berkeley National Laboratory"/>
            <person name="Harder C.B."/>
            <person name="Miyauchi S."/>
            <person name="Viragh M."/>
            <person name="Kuo A."/>
            <person name="Thoen E."/>
            <person name="Andreopoulos B."/>
            <person name="Lu D."/>
            <person name="Skrede I."/>
            <person name="Drula E."/>
            <person name="Henrissat B."/>
            <person name="Morin E."/>
            <person name="Kohler A."/>
            <person name="Barry K."/>
            <person name="LaButti K."/>
            <person name="Morin E."/>
            <person name="Salamov A."/>
            <person name="Lipzen A."/>
            <person name="Mereny Z."/>
            <person name="Hegedus B."/>
            <person name="Baldrian P."/>
            <person name="Stursova M."/>
            <person name="Weitz H."/>
            <person name="Taylor A."/>
            <person name="Grigoriev I.V."/>
            <person name="Nagy L.G."/>
            <person name="Martin F."/>
            <person name="Kauserud H."/>
        </authorList>
    </citation>
    <scope>NUCLEOTIDE SEQUENCE</scope>
    <source>
        <strain evidence="2">CBHHK002</strain>
    </source>
</reference>
<keyword evidence="3" id="KW-1185">Reference proteome</keyword>
<comment type="caution">
    <text evidence="2">The sequence shown here is derived from an EMBL/GenBank/DDBJ whole genome shotgun (WGS) entry which is preliminary data.</text>
</comment>